<feature type="compositionally biased region" description="Polar residues" evidence="1">
    <location>
        <begin position="264"/>
        <end position="290"/>
    </location>
</feature>
<dbReference type="OrthoDB" id="10506789at2759"/>
<name>A0A1R3RGE2_ASPC5</name>
<gene>
    <name evidence="2" type="ORF">ASPCADRAFT_407720</name>
</gene>
<proteinExistence type="predicted"/>
<protein>
    <submittedName>
        <fullName evidence="2">Uncharacterized protein</fullName>
    </submittedName>
</protein>
<feature type="region of interest" description="Disordered" evidence="1">
    <location>
        <begin position="196"/>
        <end position="370"/>
    </location>
</feature>
<dbReference type="EMBL" id="KV907504">
    <property type="protein sequence ID" value="OOF93554.1"/>
    <property type="molecule type" value="Genomic_DNA"/>
</dbReference>
<accession>A0A1R3RGE2</accession>
<reference evidence="3" key="1">
    <citation type="journal article" date="2017" name="Genome Biol.">
        <title>Comparative genomics reveals high biological diversity and specific adaptations in the industrially and medically important fungal genus Aspergillus.</title>
        <authorList>
            <person name="de Vries R.P."/>
            <person name="Riley R."/>
            <person name="Wiebenga A."/>
            <person name="Aguilar-Osorio G."/>
            <person name="Amillis S."/>
            <person name="Uchima C.A."/>
            <person name="Anderluh G."/>
            <person name="Asadollahi M."/>
            <person name="Askin M."/>
            <person name="Barry K."/>
            <person name="Battaglia E."/>
            <person name="Bayram O."/>
            <person name="Benocci T."/>
            <person name="Braus-Stromeyer S.A."/>
            <person name="Caldana C."/>
            <person name="Canovas D."/>
            <person name="Cerqueira G.C."/>
            <person name="Chen F."/>
            <person name="Chen W."/>
            <person name="Choi C."/>
            <person name="Clum A."/>
            <person name="Dos Santos R.A."/>
            <person name="Damasio A.R."/>
            <person name="Diallinas G."/>
            <person name="Emri T."/>
            <person name="Fekete E."/>
            <person name="Flipphi M."/>
            <person name="Freyberg S."/>
            <person name="Gallo A."/>
            <person name="Gournas C."/>
            <person name="Habgood R."/>
            <person name="Hainaut M."/>
            <person name="Harispe M.L."/>
            <person name="Henrissat B."/>
            <person name="Hilden K.S."/>
            <person name="Hope R."/>
            <person name="Hossain A."/>
            <person name="Karabika E."/>
            <person name="Karaffa L."/>
            <person name="Karanyi Z."/>
            <person name="Krasevec N."/>
            <person name="Kuo A."/>
            <person name="Kusch H."/>
            <person name="LaButti K."/>
            <person name="Lagendijk E.L."/>
            <person name="Lapidus A."/>
            <person name="Levasseur A."/>
            <person name="Lindquist E."/>
            <person name="Lipzen A."/>
            <person name="Logrieco A.F."/>
            <person name="MacCabe A."/>
            <person name="Maekelae M.R."/>
            <person name="Malavazi I."/>
            <person name="Melin P."/>
            <person name="Meyer V."/>
            <person name="Mielnichuk N."/>
            <person name="Miskei M."/>
            <person name="Molnar A.P."/>
            <person name="Mule G."/>
            <person name="Ngan C.Y."/>
            <person name="Orejas M."/>
            <person name="Orosz E."/>
            <person name="Ouedraogo J.P."/>
            <person name="Overkamp K.M."/>
            <person name="Park H.-S."/>
            <person name="Perrone G."/>
            <person name="Piumi F."/>
            <person name="Punt P.J."/>
            <person name="Ram A.F."/>
            <person name="Ramon A."/>
            <person name="Rauscher S."/>
            <person name="Record E."/>
            <person name="Riano-Pachon D.M."/>
            <person name="Robert V."/>
            <person name="Roehrig J."/>
            <person name="Ruller R."/>
            <person name="Salamov A."/>
            <person name="Salih N.S."/>
            <person name="Samson R.A."/>
            <person name="Sandor E."/>
            <person name="Sanguinetti M."/>
            <person name="Schuetze T."/>
            <person name="Sepcic K."/>
            <person name="Shelest E."/>
            <person name="Sherlock G."/>
            <person name="Sophianopoulou V."/>
            <person name="Squina F.M."/>
            <person name="Sun H."/>
            <person name="Susca A."/>
            <person name="Todd R.B."/>
            <person name="Tsang A."/>
            <person name="Unkles S.E."/>
            <person name="van de Wiele N."/>
            <person name="van Rossen-Uffink D."/>
            <person name="Oliveira J.V."/>
            <person name="Vesth T.C."/>
            <person name="Visser J."/>
            <person name="Yu J.-H."/>
            <person name="Zhou M."/>
            <person name="Andersen M.R."/>
            <person name="Archer D.B."/>
            <person name="Baker S.E."/>
            <person name="Benoit I."/>
            <person name="Brakhage A.A."/>
            <person name="Braus G.H."/>
            <person name="Fischer R."/>
            <person name="Frisvad J.C."/>
            <person name="Goldman G.H."/>
            <person name="Houbraken J."/>
            <person name="Oakley B."/>
            <person name="Pocsi I."/>
            <person name="Scazzocchio C."/>
            <person name="Seiboth B."/>
            <person name="vanKuyk P.A."/>
            <person name="Wortman J."/>
            <person name="Dyer P.S."/>
            <person name="Grigoriev I.V."/>
        </authorList>
    </citation>
    <scope>NUCLEOTIDE SEQUENCE [LARGE SCALE GENOMIC DNA]</scope>
    <source>
        <strain evidence="3">ITEM 5010</strain>
    </source>
</reference>
<evidence type="ECO:0000313" key="3">
    <source>
        <dbReference type="Proteomes" id="UP000188318"/>
    </source>
</evidence>
<keyword evidence="3" id="KW-1185">Reference proteome</keyword>
<feature type="compositionally biased region" description="Basic and acidic residues" evidence="1">
    <location>
        <begin position="215"/>
        <end position="228"/>
    </location>
</feature>
<evidence type="ECO:0000256" key="1">
    <source>
        <dbReference type="SAM" id="MobiDB-lite"/>
    </source>
</evidence>
<dbReference type="Proteomes" id="UP000188318">
    <property type="component" value="Unassembled WGS sequence"/>
</dbReference>
<feature type="compositionally biased region" description="Low complexity" evidence="1">
    <location>
        <begin position="294"/>
        <end position="310"/>
    </location>
</feature>
<sequence>MSNYEIYPLRWKDRLRRFFHKATLESQIRVSIATKKSWADLWYSTVIMSHKQRGPMLVLICSEDNDKTPGYERRLLNEEAVESVRRAIKKQEKATKPDTGAWQPPVYGAVLRGTDVECYREYPEGSLRQAIHEAGAASGGALTGPIQLPLTSNLMAFLPVQGNTLYDQNGPQVKVILDSLEIEWELERHNGPLLRIEPVRAGNGPKPVIPLARPSDARTSDAQEESSRAPRPGTRGRSDPGVSSETGLLGLSPSATPSELGLVESQNPATSSGDESYGMLSTNSSANLGSSPKAVDNSGSSDDNNDVASVHSEDSDLVISASSRGIGDEGSYEDIASDQELVSHENPMIHGYRTRKERDLARSPSIDSDV</sequence>
<evidence type="ECO:0000313" key="2">
    <source>
        <dbReference type="EMBL" id="OOF93554.1"/>
    </source>
</evidence>
<dbReference type="AlphaFoldDB" id="A0A1R3RGE2"/>
<dbReference type="VEuPathDB" id="FungiDB:ASPCADRAFT_407720"/>
<organism evidence="2 3">
    <name type="scientific">Aspergillus carbonarius (strain ITEM 5010)</name>
    <dbReference type="NCBI Taxonomy" id="602072"/>
    <lineage>
        <taxon>Eukaryota</taxon>
        <taxon>Fungi</taxon>
        <taxon>Dikarya</taxon>
        <taxon>Ascomycota</taxon>
        <taxon>Pezizomycotina</taxon>
        <taxon>Eurotiomycetes</taxon>
        <taxon>Eurotiomycetidae</taxon>
        <taxon>Eurotiales</taxon>
        <taxon>Aspergillaceae</taxon>
        <taxon>Aspergillus</taxon>
        <taxon>Aspergillus subgen. Circumdati</taxon>
    </lineage>
</organism>